<dbReference type="AlphaFoldDB" id="A0A094QPW0"/>
<dbReference type="InterPro" id="IPR023198">
    <property type="entry name" value="PGP-like_dom2"/>
</dbReference>
<protein>
    <recommendedName>
        <fullName evidence="2">Hydrolase</fullName>
    </recommendedName>
</protein>
<dbReference type="Gene3D" id="3.40.50.1000">
    <property type="entry name" value="HAD superfamily/HAD-like"/>
    <property type="match status" value="1"/>
</dbReference>
<sequence>MDIQENSLERWMPYLELLSKMSVFYSAVFFDMDGLFVNSEPVWLTAETELMARYGYEWTTDDQNACLGGPLRRVGEYMFDKSGGKEDPQFFTDEVIDLMSKKLADGVPVMPGALELLSSLKNNGIKTALVSASPRVLVDAVLNRYSQHTFEFSISADDVQHPKPNPEAYLAAASRLNVDITNCLILEDSPNGVTAATSSGAITIAVPHFVAIEPRPRLRIIKTLEELNYLNLFISYEQDRLV</sequence>
<dbReference type="CDD" id="cd07505">
    <property type="entry name" value="HAD_BPGM-like"/>
    <property type="match status" value="1"/>
</dbReference>
<dbReference type="NCBIfam" id="TIGR01509">
    <property type="entry name" value="HAD-SF-IA-v3"/>
    <property type="match status" value="1"/>
</dbReference>
<dbReference type="PANTHER" id="PTHR18901">
    <property type="entry name" value="2-DEOXYGLUCOSE-6-PHOSPHATE PHOSPHATASE 2"/>
    <property type="match status" value="1"/>
</dbReference>
<dbReference type="PANTHER" id="PTHR18901:SF38">
    <property type="entry name" value="PSEUDOURIDINE-5'-PHOSPHATASE"/>
    <property type="match status" value="1"/>
</dbReference>
<dbReference type="InterPro" id="IPR036412">
    <property type="entry name" value="HAD-like_sf"/>
</dbReference>
<dbReference type="EMBL" id="JNSK01000060">
    <property type="protein sequence ID" value="KGA16661.1"/>
    <property type="molecule type" value="Genomic_DNA"/>
</dbReference>
<comment type="caution">
    <text evidence="1">The sequence shown here is derived from an EMBL/GenBank/DDBJ whole genome shotgun (WGS) entry which is preliminary data.</text>
</comment>
<organism evidence="1">
    <name type="scientific">freshwater metagenome</name>
    <dbReference type="NCBI Taxonomy" id="449393"/>
    <lineage>
        <taxon>unclassified sequences</taxon>
        <taxon>metagenomes</taxon>
        <taxon>ecological metagenomes</taxon>
    </lineage>
</organism>
<dbReference type="PRINTS" id="PR00413">
    <property type="entry name" value="HADHALOGNASE"/>
</dbReference>
<reference evidence="1" key="1">
    <citation type="submission" date="2014-05" db="EMBL/GenBank/DDBJ databases">
        <title>Key roles for freshwater Actinobacteria revealed by deep metagenomic sequencing.</title>
        <authorList>
            <person name="Ghai R."/>
            <person name="Mizuno C.M."/>
            <person name="Picazo A."/>
            <person name="Camacho A."/>
            <person name="Rodriguez-Valera F."/>
        </authorList>
    </citation>
    <scope>NUCLEOTIDE SEQUENCE</scope>
</reference>
<gene>
    <name evidence="1" type="ORF">GM50_13895</name>
</gene>
<evidence type="ECO:0008006" key="2">
    <source>
        <dbReference type="Google" id="ProtNLM"/>
    </source>
</evidence>
<dbReference type="InterPro" id="IPR006439">
    <property type="entry name" value="HAD-SF_hydro_IA"/>
</dbReference>
<dbReference type="InterPro" id="IPR041492">
    <property type="entry name" value="HAD_2"/>
</dbReference>
<dbReference type="InterPro" id="IPR023214">
    <property type="entry name" value="HAD_sf"/>
</dbReference>
<name>A0A094QPW0_9ZZZZ</name>
<dbReference type="SFLD" id="SFLDS00003">
    <property type="entry name" value="Haloacid_Dehalogenase"/>
    <property type="match status" value="1"/>
</dbReference>
<evidence type="ECO:0000313" key="1">
    <source>
        <dbReference type="EMBL" id="KGA16661.1"/>
    </source>
</evidence>
<dbReference type="Gene3D" id="1.10.150.240">
    <property type="entry name" value="Putative phosphatase, domain 2"/>
    <property type="match status" value="1"/>
</dbReference>
<proteinExistence type="predicted"/>
<dbReference type="Pfam" id="PF13419">
    <property type="entry name" value="HAD_2"/>
    <property type="match status" value="1"/>
</dbReference>
<dbReference type="SFLD" id="SFLDG01129">
    <property type="entry name" value="C1.5:_HAD__Beta-PGM__Phosphata"/>
    <property type="match status" value="1"/>
</dbReference>
<accession>A0A094QPW0</accession>
<dbReference type="SUPFAM" id="SSF56784">
    <property type="entry name" value="HAD-like"/>
    <property type="match status" value="1"/>
</dbReference>